<name>A0A0F9NTD2_9ZZZZ</name>
<reference evidence="1" key="1">
    <citation type="journal article" date="2015" name="Nature">
        <title>Complex archaea that bridge the gap between prokaryotes and eukaryotes.</title>
        <authorList>
            <person name="Spang A."/>
            <person name="Saw J.H."/>
            <person name="Jorgensen S.L."/>
            <person name="Zaremba-Niedzwiedzka K."/>
            <person name="Martijn J."/>
            <person name="Lind A.E."/>
            <person name="van Eijk R."/>
            <person name="Schleper C."/>
            <person name="Guy L."/>
            <person name="Ettema T.J."/>
        </authorList>
    </citation>
    <scope>NUCLEOTIDE SEQUENCE</scope>
</reference>
<dbReference type="EMBL" id="LAZR01003175">
    <property type="protein sequence ID" value="KKN21154.1"/>
    <property type="molecule type" value="Genomic_DNA"/>
</dbReference>
<protein>
    <submittedName>
        <fullName evidence="1">Uncharacterized protein</fullName>
    </submittedName>
</protein>
<organism evidence="1">
    <name type="scientific">marine sediment metagenome</name>
    <dbReference type="NCBI Taxonomy" id="412755"/>
    <lineage>
        <taxon>unclassified sequences</taxon>
        <taxon>metagenomes</taxon>
        <taxon>ecological metagenomes</taxon>
    </lineage>
</organism>
<accession>A0A0F9NTD2</accession>
<dbReference type="AlphaFoldDB" id="A0A0F9NTD2"/>
<sequence length="61" mass="6884">METETMVVIGLYYGLNALVESLPEPKEIEPMWGKVLVKFLNALAGNFRKGITEKYPKLKGK</sequence>
<proteinExistence type="predicted"/>
<evidence type="ECO:0000313" key="1">
    <source>
        <dbReference type="EMBL" id="KKN21154.1"/>
    </source>
</evidence>
<comment type="caution">
    <text evidence="1">The sequence shown here is derived from an EMBL/GenBank/DDBJ whole genome shotgun (WGS) entry which is preliminary data.</text>
</comment>
<gene>
    <name evidence="1" type="ORF">LCGC14_0928340</name>
</gene>